<proteinExistence type="predicted"/>
<dbReference type="PANTHER" id="PTHR46918:SF1">
    <property type="entry name" value="SYNAPTONEMAL COMPLEX PROTEIN 1"/>
    <property type="match status" value="1"/>
</dbReference>
<evidence type="ECO:0000313" key="3">
    <source>
        <dbReference type="Proteomes" id="UP000824540"/>
    </source>
</evidence>
<dbReference type="GO" id="GO:0051026">
    <property type="term" value="P:chiasma assembly"/>
    <property type="evidence" value="ECO:0007669"/>
    <property type="project" value="TreeGrafter"/>
</dbReference>
<dbReference type="GO" id="GO:0003690">
    <property type="term" value="F:double-stranded DNA binding"/>
    <property type="evidence" value="ECO:0007669"/>
    <property type="project" value="TreeGrafter"/>
</dbReference>
<dbReference type="Pfam" id="PF05483">
    <property type="entry name" value="SCP-1"/>
    <property type="match status" value="1"/>
</dbReference>
<dbReference type="InterPro" id="IPR008827">
    <property type="entry name" value="SYCP1"/>
</dbReference>
<evidence type="ECO:0000256" key="1">
    <source>
        <dbReference type="SAM" id="MobiDB-lite"/>
    </source>
</evidence>
<dbReference type="EMBL" id="JAFBMS010000004">
    <property type="protein sequence ID" value="KAG9352841.1"/>
    <property type="molecule type" value="Genomic_DNA"/>
</dbReference>
<dbReference type="OrthoDB" id="10064612at2759"/>
<accession>A0A8T2PM95</accession>
<dbReference type="GO" id="GO:0000711">
    <property type="term" value="P:meiotic DNA repair synthesis"/>
    <property type="evidence" value="ECO:0007669"/>
    <property type="project" value="TreeGrafter"/>
</dbReference>
<dbReference type="AlphaFoldDB" id="A0A8T2PM95"/>
<gene>
    <name evidence="2" type="ORF">JZ751_017417</name>
</gene>
<reference evidence="2" key="1">
    <citation type="thesis" date="2021" institute="BYU ScholarsArchive" country="Provo, UT, USA">
        <title>Applications of and Algorithms for Genome Assembly and Genomic Analyses with an Emphasis on Marine Teleosts.</title>
        <authorList>
            <person name="Pickett B.D."/>
        </authorList>
    </citation>
    <scope>NUCLEOTIDE SEQUENCE</scope>
    <source>
        <strain evidence="2">HI-2016</strain>
    </source>
</reference>
<protein>
    <submittedName>
        <fullName evidence="2">Uncharacterized protein</fullName>
    </submittedName>
</protein>
<dbReference type="GO" id="GO:0001673">
    <property type="term" value="C:male germ cell nucleus"/>
    <property type="evidence" value="ECO:0007669"/>
    <property type="project" value="TreeGrafter"/>
</dbReference>
<dbReference type="GO" id="GO:0000802">
    <property type="term" value="C:transverse filament"/>
    <property type="evidence" value="ECO:0007669"/>
    <property type="project" value="TreeGrafter"/>
</dbReference>
<keyword evidence="3" id="KW-1185">Reference proteome</keyword>
<feature type="region of interest" description="Disordered" evidence="1">
    <location>
        <begin position="83"/>
        <end position="102"/>
    </location>
</feature>
<evidence type="ECO:0000313" key="2">
    <source>
        <dbReference type="EMBL" id="KAG9352841.1"/>
    </source>
</evidence>
<dbReference type="GO" id="GO:0000801">
    <property type="term" value="C:central element"/>
    <property type="evidence" value="ECO:0007669"/>
    <property type="project" value="TreeGrafter"/>
</dbReference>
<dbReference type="GO" id="GO:0051878">
    <property type="term" value="P:lateral element assembly"/>
    <property type="evidence" value="ECO:0007669"/>
    <property type="project" value="TreeGrafter"/>
</dbReference>
<sequence>MRTKSCLTLKRVQVWGTKQSLQQLSLEAFLRMDKERPFNFKLLVPPRICPGQVSAVKPQEITDDSCGFVQPLQTVSKSFDKESKMPFPATSMVTPSKSTRQDAARKIAVMPMEKEETTTMRSSQLYSRLFEEAEKIKCWKAKMELEIGQNDRKLQENKRTIENQRKAIQELQVKK</sequence>
<organism evidence="2 3">
    <name type="scientific">Albula glossodonta</name>
    <name type="common">roundjaw bonefish</name>
    <dbReference type="NCBI Taxonomy" id="121402"/>
    <lineage>
        <taxon>Eukaryota</taxon>
        <taxon>Metazoa</taxon>
        <taxon>Chordata</taxon>
        <taxon>Craniata</taxon>
        <taxon>Vertebrata</taxon>
        <taxon>Euteleostomi</taxon>
        <taxon>Actinopterygii</taxon>
        <taxon>Neopterygii</taxon>
        <taxon>Teleostei</taxon>
        <taxon>Albuliformes</taxon>
        <taxon>Albulidae</taxon>
        <taxon>Albula</taxon>
    </lineage>
</organism>
<dbReference type="Proteomes" id="UP000824540">
    <property type="component" value="Unassembled WGS sequence"/>
</dbReference>
<comment type="caution">
    <text evidence="2">The sequence shown here is derived from an EMBL/GenBank/DDBJ whole genome shotgun (WGS) entry which is preliminary data.</text>
</comment>
<dbReference type="PANTHER" id="PTHR46918">
    <property type="entry name" value="SYNAPTONEMAL COMPLEX PROTEIN 1"/>
    <property type="match status" value="1"/>
</dbReference>
<name>A0A8T2PM95_9TELE</name>